<feature type="transmembrane region" description="Helical" evidence="10">
    <location>
        <begin position="169"/>
        <end position="185"/>
    </location>
</feature>
<reference evidence="12 13" key="1">
    <citation type="submission" date="2024-02" db="EMBL/GenBank/DDBJ databases">
        <title>Deinococcus carri NBRC 110142.</title>
        <authorList>
            <person name="Ichikawa N."/>
            <person name="Katano-Makiyama Y."/>
            <person name="Hidaka K."/>
        </authorList>
    </citation>
    <scope>NUCLEOTIDE SEQUENCE [LARGE SCALE GENOMIC DNA]</scope>
    <source>
        <strain evidence="12 13">NBRC 110142</strain>
    </source>
</reference>
<evidence type="ECO:0000256" key="4">
    <source>
        <dbReference type="ARBA" id="ARBA00022723"/>
    </source>
</evidence>
<evidence type="ECO:0000256" key="8">
    <source>
        <dbReference type="ARBA" id="ARBA00022989"/>
    </source>
</evidence>
<organism evidence="12 13">
    <name type="scientific">Deinococcus carri</name>
    <dbReference type="NCBI Taxonomy" id="1211323"/>
    <lineage>
        <taxon>Bacteria</taxon>
        <taxon>Thermotogati</taxon>
        <taxon>Deinococcota</taxon>
        <taxon>Deinococci</taxon>
        <taxon>Deinococcales</taxon>
        <taxon>Deinococcaceae</taxon>
        <taxon>Deinococcus</taxon>
    </lineage>
</organism>
<dbReference type="NCBIfam" id="TIGR01494">
    <property type="entry name" value="ATPase_P-type"/>
    <property type="match status" value="1"/>
</dbReference>
<gene>
    <name evidence="12" type="primary">actP_1</name>
    <name evidence="12" type="ORF">Dcar01_01061</name>
</gene>
<feature type="transmembrane region" description="Helical" evidence="10">
    <location>
        <begin position="239"/>
        <end position="261"/>
    </location>
</feature>
<dbReference type="CDD" id="cd00371">
    <property type="entry name" value="HMA"/>
    <property type="match status" value="1"/>
</dbReference>
<dbReference type="Pfam" id="PF00702">
    <property type="entry name" value="Hydrolase"/>
    <property type="match status" value="1"/>
</dbReference>
<keyword evidence="7" id="KW-1278">Translocase</keyword>
<keyword evidence="10" id="KW-1003">Cell membrane</keyword>
<dbReference type="SUPFAM" id="SSF55008">
    <property type="entry name" value="HMA, heavy metal-associated domain"/>
    <property type="match status" value="1"/>
</dbReference>
<comment type="similarity">
    <text evidence="2 10">Belongs to the cation transport ATPase (P-type) (TC 3.A.3) family. Type IB subfamily.</text>
</comment>
<evidence type="ECO:0000313" key="13">
    <source>
        <dbReference type="Proteomes" id="UP001401887"/>
    </source>
</evidence>
<keyword evidence="13" id="KW-1185">Reference proteome</keyword>
<comment type="subcellular location">
    <subcellularLocation>
        <location evidence="10">Cell membrane</location>
    </subcellularLocation>
    <subcellularLocation>
        <location evidence="1">Endomembrane system</location>
        <topology evidence="1">Multi-pass membrane protein</topology>
    </subcellularLocation>
</comment>
<dbReference type="NCBIfam" id="TIGR01511">
    <property type="entry name" value="ATPase-IB1_Cu"/>
    <property type="match status" value="1"/>
</dbReference>
<dbReference type="PROSITE" id="PS00154">
    <property type="entry name" value="ATPASE_E1_E2"/>
    <property type="match status" value="1"/>
</dbReference>
<dbReference type="RefSeq" id="WP_345462055.1">
    <property type="nucleotide sequence ID" value="NZ_BAABRP010000002.1"/>
</dbReference>
<evidence type="ECO:0000256" key="2">
    <source>
        <dbReference type="ARBA" id="ARBA00006024"/>
    </source>
</evidence>
<dbReference type="PROSITE" id="PS01047">
    <property type="entry name" value="HMA_1"/>
    <property type="match status" value="1"/>
</dbReference>
<dbReference type="Pfam" id="PF00403">
    <property type="entry name" value="HMA"/>
    <property type="match status" value="1"/>
</dbReference>
<dbReference type="InterPro" id="IPR008250">
    <property type="entry name" value="ATPase_P-typ_transduc_dom_A_sf"/>
</dbReference>
<dbReference type="SUPFAM" id="SSF81653">
    <property type="entry name" value="Calcium ATPase, transduction domain A"/>
    <property type="match status" value="1"/>
</dbReference>
<proteinExistence type="inferred from homology"/>
<dbReference type="InterPro" id="IPR018303">
    <property type="entry name" value="ATPase_P-typ_P_site"/>
</dbReference>
<dbReference type="Gene3D" id="2.70.150.10">
    <property type="entry name" value="Calcium-transporting ATPase, cytoplasmic transduction domain A"/>
    <property type="match status" value="1"/>
</dbReference>
<keyword evidence="6 10" id="KW-0067">ATP-binding</keyword>
<feature type="transmembrane region" description="Helical" evidence="10">
    <location>
        <begin position="267"/>
        <end position="286"/>
    </location>
</feature>
<dbReference type="InterPro" id="IPR036412">
    <property type="entry name" value="HAD-like_sf"/>
</dbReference>
<feature type="transmembrane region" description="Helical" evidence="10">
    <location>
        <begin position="423"/>
        <end position="442"/>
    </location>
</feature>
<protein>
    <submittedName>
        <fullName evidence="12">Copper-transporting P-type ATPase</fullName>
    </submittedName>
</protein>
<dbReference type="SUPFAM" id="SSF56784">
    <property type="entry name" value="HAD-like"/>
    <property type="match status" value="1"/>
</dbReference>
<keyword evidence="3 10" id="KW-0812">Transmembrane</keyword>
<dbReference type="SFLD" id="SFLDG00002">
    <property type="entry name" value="C1.7:_P-type_atpase_like"/>
    <property type="match status" value="1"/>
</dbReference>
<dbReference type="PRINTS" id="PR00942">
    <property type="entry name" value="CUATPASEI"/>
</dbReference>
<dbReference type="InterPro" id="IPR059000">
    <property type="entry name" value="ATPase_P-type_domA"/>
</dbReference>
<evidence type="ECO:0000259" key="11">
    <source>
        <dbReference type="PROSITE" id="PS50846"/>
    </source>
</evidence>
<evidence type="ECO:0000256" key="9">
    <source>
        <dbReference type="ARBA" id="ARBA00023136"/>
    </source>
</evidence>
<dbReference type="InterPro" id="IPR036163">
    <property type="entry name" value="HMA_dom_sf"/>
</dbReference>
<dbReference type="PANTHER" id="PTHR43520:SF8">
    <property type="entry name" value="P-TYPE CU(+) TRANSPORTER"/>
    <property type="match status" value="1"/>
</dbReference>
<accession>A0ABP9W849</accession>
<dbReference type="InterPro" id="IPR044492">
    <property type="entry name" value="P_typ_ATPase_HD_dom"/>
</dbReference>
<dbReference type="InterPro" id="IPR023298">
    <property type="entry name" value="ATPase_P-typ_TM_dom_sf"/>
</dbReference>
<comment type="caution">
    <text evidence="12">The sequence shown here is derived from an EMBL/GenBank/DDBJ whole genome shotgun (WGS) entry which is preliminary data.</text>
</comment>
<evidence type="ECO:0000256" key="6">
    <source>
        <dbReference type="ARBA" id="ARBA00022840"/>
    </source>
</evidence>
<evidence type="ECO:0000313" key="12">
    <source>
        <dbReference type="EMBL" id="GAA5512347.1"/>
    </source>
</evidence>
<evidence type="ECO:0000256" key="10">
    <source>
        <dbReference type="RuleBase" id="RU362081"/>
    </source>
</evidence>
<evidence type="ECO:0000256" key="3">
    <source>
        <dbReference type="ARBA" id="ARBA00022692"/>
    </source>
</evidence>
<name>A0ABP9W849_9DEIO</name>
<dbReference type="SUPFAM" id="SSF81665">
    <property type="entry name" value="Calcium ATPase, transmembrane domain M"/>
    <property type="match status" value="1"/>
</dbReference>
<evidence type="ECO:0000256" key="7">
    <source>
        <dbReference type="ARBA" id="ARBA00022967"/>
    </source>
</evidence>
<feature type="transmembrane region" description="Helical" evidence="10">
    <location>
        <begin position="800"/>
        <end position="821"/>
    </location>
</feature>
<dbReference type="Gene3D" id="3.40.1110.10">
    <property type="entry name" value="Calcium-transporting ATPase, cytoplasmic domain N"/>
    <property type="match status" value="1"/>
</dbReference>
<dbReference type="PRINTS" id="PR00119">
    <property type="entry name" value="CATATPASE"/>
</dbReference>
<keyword evidence="4 10" id="KW-0479">Metal-binding</keyword>
<dbReference type="PANTHER" id="PTHR43520">
    <property type="entry name" value="ATP7, ISOFORM B"/>
    <property type="match status" value="1"/>
</dbReference>
<feature type="transmembrane region" description="Helical" evidence="10">
    <location>
        <begin position="197"/>
        <end position="218"/>
    </location>
</feature>
<dbReference type="InterPro" id="IPR023214">
    <property type="entry name" value="HAD_sf"/>
</dbReference>
<dbReference type="SFLD" id="SFLDS00003">
    <property type="entry name" value="Haloacid_Dehalogenase"/>
    <property type="match status" value="1"/>
</dbReference>
<dbReference type="EMBL" id="BAABRP010000002">
    <property type="protein sequence ID" value="GAA5512347.1"/>
    <property type="molecule type" value="Genomic_DNA"/>
</dbReference>
<dbReference type="Gene3D" id="3.40.50.1000">
    <property type="entry name" value="HAD superfamily/HAD-like"/>
    <property type="match status" value="1"/>
</dbReference>
<keyword evidence="5 10" id="KW-0547">Nucleotide-binding</keyword>
<sequence>MTTRDQRMEKAELPLEGLSCASCVRTVEKQLARTDGVKRAEVNLPLEKAYVEYDPGQVDLAQLKRAVEGGGYGVRTGETTLDVVGVEPFVDARDLAGALSKVNGVVRAEVDLGARQVRVQHLSGTDLADLVAAADAAGLRLAAPDVPASGLDPQEEARAHEYRTLMRKFWFAVIVGVPVLVTMFMELNPAFGEALMPYQRAIGLAAAILTLPVLAWSGGQFFSGAWNNFRNHNANMDTLVALGTGAAWLYSTAAVLAPRFFPAGTAGMFFDVAVIVIALIVLGQALEVRAKARSGAAIRKLLELQAKTARVVRDGQELEVPVEQVVVGDLVRVRPGEKVPVDGVIVDGQSALDESVVTGESVPVDKRPGDNVIGSSLNTTGAFTFRTTKVGKDTALAQIVRLVQQAQGSKAPIARLADVISSYFVPTVMIIAVLTFLAWFNFGPAPALNFAVVTAVTVLVIACPCALGLATPMGLMVGIGKAAEYGVLIRNGEALETAARLDVVVLDKTGTITQGKPEVTEVRPLGHFGVAELLMLAGVADRRSEHPLAAAIVRGAQARSIDLGEPEAFEAVPGHGVEATVAGRRVLVGNAKLMRRAGVAGQAFGELAEQLADQGKTPMFVAVDGQPAGVIAVADTLKPDSVEAIRALRALGLDVVMMTGDNERTARAIAGQAGITQVLADVLPEDKARHVVQFQQENAPGQARGGRGARLVGMVGDGINDAPALAQADVGFAIGTGTDVAIEAADVTLVGGSLRGVVTAVELSRATLRNIKQNLFWAFAYNVVGVPIAAGVLYPFLGVLLSPILAGAAMAFSSVSVVTNANRLRFFRPREVRA</sequence>
<feature type="transmembrane region" description="Helical" evidence="10">
    <location>
        <begin position="448"/>
        <end position="471"/>
    </location>
</feature>
<dbReference type="Gene3D" id="3.30.70.100">
    <property type="match status" value="1"/>
</dbReference>
<evidence type="ECO:0000256" key="1">
    <source>
        <dbReference type="ARBA" id="ARBA00004127"/>
    </source>
</evidence>
<dbReference type="InterPro" id="IPR006121">
    <property type="entry name" value="HMA_dom"/>
</dbReference>
<dbReference type="Proteomes" id="UP001401887">
    <property type="component" value="Unassembled WGS sequence"/>
</dbReference>
<feature type="transmembrane region" description="Helical" evidence="10">
    <location>
        <begin position="775"/>
        <end position="794"/>
    </location>
</feature>
<dbReference type="InterPro" id="IPR023299">
    <property type="entry name" value="ATPase_P-typ_cyto_dom_N"/>
</dbReference>
<dbReference type="NCBIfam" id="TIGR01525">
    <property type="entry name" value="ATPase-IB_hvy"/>
    <property type="match status" value="1"/>
</dbReference>
<feature type="domain" description="HMA" evidence="11">
    <location>
        <begin position="9"/>
        <end position="75"/>
    </location>
</feature>
<evidence type="ECO:0000256" key="5">
    <source>
        <dbReference type="ARBA" id="ARBA00022741"/>
    </source>
</evidence>
<dbReference type="InterPro" id="IPR001757">
    <property type="entry name" value="P_typ_ATPase"/>
</dbReference>
<dbReference type="InterPro" id="IPR017969">
    <property type="entry name" value="Heavy-metal-associated_CS"/>
</dbReference>
<dbReference type="Pfam" id="PF00122">
    <property type="entry name" value="E1-E2_ATPase"/>
    <property type="match status" value="1"/>
</dbReference>
<dbReference type="SFLD" id="SFLDF00027">
    <property type="entry name" value="p-type_atpase"/>
    <property type="match status" value="1"/>
</dbReference>
<keyword evidence="8 10" id="KW-1133">Transmembrane helix</keyword>
<dbReference type="InterPro" id="IPR027256">
    <property type="entry name" value="P-typ_ATPase_IB"/>
</dbReference>
<dbReference type="PROSITE" id="PS50846">
    <property type="entry name" value="HMA_2"/>
    <property type="match status" value="1"/>
</dbReference>
<dbReference type="CDD" id="cd02094">
    <property type="entry name" value="P-type_ATPase_Cu-like"/>
    <property type="match status" value="1"/>
</dbReference>
<keyword evidence="9 10" id="KW-0472">Membrane</keyword>